<evidence type="ECO:0000256" key="1">
    <source>
        <dbReference type="ARBA" id="ARBA00023015"/>
    </source>
</evidence>
<dbReference type="RefSeq" id="WP_160941800.1">
    <property type="nucleotide sequence ID" value="NZ_CP063310.1"/>
</dbReference>
<organism evidence="4 5">
    <name type="scientific">Eggerthella guodeyinii</name>
    <dbReference type="NCBI Taxonomy" id="2690837"/>
    <lineage>
        <taxon>Bacteria</taxon>
        <taxon>Bacillati</taxon>
        <taxon>Actinomycetota</taxon>
        <taxon>Coriobacteriia</taxon>
        <taxon>Eggerthellales</taxon>
        <taxon>Eggerthellaceae</taxon>
        <taxon>Eggerthella</taxon>
    </lineage>
</organism>
<protein>
    <submittedName>
        <fullName evidence="4">Uncharacterized protein</fullName>
    </submittedName>
</protein>
<accession>A0A6L7IQH7</accession>
<proteinExistence type="predicted"/>
<dbReference type="InterPro" id="IPR016032">
    <property type="entry name" value="Sig_transdc_resp-reg_C-effctor"/>
</dbReference>
<dbReference type="GO" id="GO:0006355">
    <property type="term" value="P:regulation of DNA-templated transcription"/>
    <property type="evidence" value="ECO:0007669"/>
    <property type="project" value="InterPro"/>
</dbReference>
<dbReference type="InterPro" id="IPR036388">
    <property type="entry name" value="WH-like_DNA-bd_sf"/>
</dbReference>
<dbReference type="EMBL" id="CP063310">
    <property type="protein sequence ID" value="QOS69589.1"/>
    <property type="molecule type" value="Genomic_DNA"/>
</dbReference>
<evidence type="ECO:0000256" key="3">
    <source>
        <dbReference type="ARBA" id="ARBA00023163"/>
    </source>
</evidence>
<dbReference type="Proteomes" id="UP000478463">
    <property type="component" value="Chromosome"/>
</dbReference>
<evidence type="ECO:0000313" key="4">
    <source>
        <dbReference type="EMBL" id="QOS69589.1"/>
    </source>
</evidence>
<dbReference type="Pfam" id="PF00196">
    <property type="entry name" value="GerE"/>
    <property type="match status" value="1"/>
</dbReference>
<name>A0A6L7IQH7_9ACTN</name>
<dbReference type="PRINTS" id="PR00038">
    <property type="entry name" value="HTHLUXR"/>
</dbReference>
<dbReference type="Gene3D" id="1.10.10.10">
    <property type="entry name" value="Winged helix-like DNA-binding domain superfamily/Winged helix DNA-binding domain"/>
    <property type="match status" value="1"/>
</dbReference>
<keyword evidence="3" id="KW-0804">Transcription</keyword>
<dbReference type="AlphaFoldDB" id="A0A6L7IQH7"/>
<dbReference type="SMART" id="SM00421">
    <property type="entry name" value="HTH_LUXR"/>
    <property type="match status" value="1"/>
</dbReference>
<keyword evidence="1" id="KW-0805">Transcription regulation</keyword>
<reference evidence="4 5" key="1">
    <citation type="submission" date="2020-10" db="EMBL/GenBank/DDBJ databases">
        <title>Eggerthella sp. nov., isolated from human feces.</title>
        <authorList>
            <person name="Yajun G."/>
        </authorList>
    </citation>
    <scope>NUCLEOTIDE SEQUENCE [LARGE SCALE GENOMIC DNA]</scope>
    <source>
        <strain evidence="4 5">HF-1101</strain>
    </source>
</reference>
<dbReference type="SUPFAM" id="SSF46894">
    <property type="entry name" value="C-terminal effector domain of the bipartite response regulators"/>
    <property type="match status" value="1"/>
</dbReference>
<evidence type="ECO:0000313" key="5">
    <source>
        <dbReference type="Proteomes" id="UP000478463"/>
    </source>
</evidence>
<keyword evidence="2" id="KW-0238">DNA-binding</keyword>
<dbReference type="PANTHER" id="PTHR44688:SF16">
    <property type="entry name" value="DNA-BINDING TRANSCRIPTIONAL ACTIVATOR DEVR_DOSR"/>
    <property type="match status" value="1"/>
</dbReference>
<dbReference type="PANTHER" id="PTHR44688">
    <property type="entry name" value="DNA-BINDING TRANSCRIPTIONAL ACTIVATOR DEVR_DOSR"/>
    <property type="match status" value="1"/>
</dbReference>
<sequence>MALSKARGYALPLTAGLLGGVSLIKIGLSASLPNAAFQLEGTAQSVMGLSYVAAFVLLVPCVRRDRTIFFKTPLIVLLGLLLAIGPALLFFPVGSGGSASVLTVVGLASHAAGNAFFLCALIVMYSESDRENRIKSLLLASAISCLVFSFGTLLPTMALQFFFLAVIAAFLLSFSMTSILVKRDGERKPVDCTRPLPFALYVVYGFSMGTIPGLDLSEAPRSPLSEFYVVAIVLVTLAVAQLFLPKGAKALRMIQAAIVVFGILALLPLGISMTSSIQVMLIFSWLLFWVYLFLGIPPVRGKKGVDPLAAIVGSFAIGWIVSRAAHFRLAETYPELSIGLSLAGAVMTIAIPAYSLVLSFKRSRREPPGAPVDGGDRLARSCSALAGEFQLTKREEEVLSLLAAGRGRQYVSEALVISEGTAKTHIKHIYAKLGIHSKEELLDLVHSR</sequence>
<evidence type="ECO:0000256" key="2">
    <source>
        <dbReference type="ARBA" id="ARBA00023125"/>
    </source>
</evidence>
<gene>
    <name evidence="4" type="ORF">GS424_007060</name>
</gene>
<dbReference type="InterPro" id="IPR000792">
    <property type="entry name" value="Tscrpt_reg_LuxR_C"/>
</dbReference>
<dbReference type="KEGG" id="egd:GS424_007060"/>
<dbReference type="GO" id="GO:0003677">
    <property type="term" value="F:DNA binding"/>
    <property type="evidence" value="ECO:0007669"/>
    <property type="project" value="UniProtKB-KW"/>
</dbReference>
<dbReference type="PROSITE" id="PS50043">
    <property type="entry name" value="HTH_LUXR_2"/>
    <property type="match status" value="1"/>
</dbReference>
<dbReference type="CDD" id="cd06170">
    <property type="entry name" value="LuxR_C_like"/>
    <property type="match status" value="1"/>
</dbReference>